<protein>
    <submittedName>
        <fullName evidence="1">30S ribosome-binding factor RbfA</fullName>
    </submittedName>
</protein>
<accession>A0ACC7NQY5</accession>
<dbReference type="EMBL" id="JBJURJ010000001">
    <property type="protein sequence ID" value="MFM9327066.1"/>
    <property type="molecule type" value="Genomic_DNA"/>
</dbReference>
<gene>
    <name evidence="1" type="primary">rbfA</name>
    <name evidence="1" type="ORF">ACI1P1_02020</name>
</gene>
<sequence length="116" mass="13255">MAKIRTGRVGEQIKKELSLILQTEFKDPRMGFTTITGVEVTNDFSQAKVYLSVLGSDQERQDTLKALERGKGFIRSELSKRVRLRIVPELIFLIDSSVAYGSRIEELIHRIKEDES</sequence>
<evidence type="ECO:0000313" key="1">
    <source>
        <dbReference type="EMBL" id="MFM9327066.1"/>
    </source>
</evidence>
<reference evidence="1" key="1">
    <citation type="submission" date="2024-12" db="EMBL/GenBank/DDBJ databases">
        <authorList>
            <person name="Wu N."/>
        </authorList>
    </citation>
    <scope>NUCLEOTIDE SEQUENCE</scope>
    <source>
        <strain evidence="1">P15</strain>
    </source>
</reference>
<organism evidence="1 2">
    <name type="scientific">Paenibacillus mesotrionivorans</name>
    <dbReference type="NCBI Taxonomy" id="3160968"/>
    <lineage>
        <taxon>Bacteria</taxon>
        <taxon>Bacillati</taxon>
        <taxon>Bacillota</taxon>
        <taxon>Bacilli</taxon>
        <taxon>Bacillales</taxon>
        <taxon>Paenibacillaceae</taxon>
        <taxon>Paenibacillus</taxon>
    </lineage>
</organism>
<proteinExistence type="predicted"/>
<evidence type="ECO:0000313" key="2">
    <source>
        <dbReference type="Proteomes" id="UP001631969"/>
    </source>
</evidence>
<comment type="caution">
    <text evidence="1">The sequence shown here is derived from an EMBL/GenBank/DDBJ whole genome shotgun (WGS) entry which is preliminary data.</text>
</comment>
<keyword evidence="2" id="KW-1185">Reference proteome</keyword>
<name>A0ACC7NQY5_9BACL</name>
<dbReference type="Proteomes" id="UP001631969">
    <property type="component" value="Unassembled WGS sequence"/>
</dbReference>